<dbReference type="AlphaFoldDB" id="M3B7M9"/>
<dbReference type="PANTHER" id="PTHR24148">
    <property type="entry name" value="ANKYRIN REPEAT DOMAIN-CONTAINING PROTEIN 39 HOMOLOG-RELATED"/>
    <property type="match status" value="1"/>
</dbReference>
<evidence type="ECO:0000313" key="2">
    <source>
        <dbReference type="EMBL" id="EME85323.1"/>
    </source>
</evidence>
<sequence length="369" mass="42049">MSNILRIYLPPHLGIEPRSPALGIQRMTSGNHSYQIVRTVKLGTNEDFDWMEDGVGIDVLVGSENEDADYFLPYMDPINGVIPTPPRLTSIMTIYRPLSSGTTIRLLCLLPGDHDEPVRIQLEPHQLGTTPYEATSYRWEGQPTAMMCDNAPLAIGKNAYDLLLVLRLRTPEQGRMLWMECVCINQQDTKEKEEQVKIMHLIYRGAKSVLIWLGLESAERHLAMALRIFPSLMPRSMYENPHSGNSVKTCFFDSLTENSSAWSLVQALSALFSRSWHRRIWMQQEAALCEDTFVLCGDDTESFSEDCSFVGNLSFTEAELNQRCDFITRETWKLLSDCSLCEATDPRDMSKIQFNGFCVTNFFYAYGYL</sequence>
<dbReference type="EMBL" id="KB446556">
    <property type="protein sequence ID" value="EME85323.1"/>
    <property type="molecule type" value="Genomic_DNA"/>
</dbReference>
<organism evidence="2 3">
    <name type="scientific">Pseudocercospora fijiensis (strain CIRAD86)</name>
    <name type="common">Black leaf streak disease fungus</name>
    <name type="synonym">Mycosphaerella fijiensis</name>
    <dbReference type="NCBI Taxonomy" id="383855"/>
    <lineage>
        <taxon>Eukaryota</taxon>
        <taxon>Fungi</taxon>
        <taxon>Dikarya</taxon>
        <taxon>Ascomycota</taxon>
        <taxon>Pezizomycotina</taxon>
        <taxon>Dothideomycetes</taxon>
        <taxon>Dothideomycetidae</taxon>
        <taxon>Mycosphaerellales</taxon>
        <taxon>Mycosphaerellaceae</taxon>
        <taxon>Pseudocercospora</taxon>
    </lineage>
</organism>
<dbReference type="InterPro" id="IPR052895">
    <property type="entry name" value="HetReg/Transcr_Mod"/>
</dbReference>
<dbReference type="Pfam" id="PF06985">
    <property type="entry name" value="HET"/>
    <property type="match status" value="1"/>
</dbReference>
<dbReference type="RefSeq" id="XP_007922977.1">
    <property type="nucleotide sequence ID" value="XM_007924786.1"/>
</dbReference>
<keyword evidence="3" id="KW-1185">Reference proteome</keyword>
<reference evidence="2 3" key="1">
    <citation type="journal article" date="2012" name="PLoS Pathog.">
        <title>Diverse lifestyles and strategies of plant pathogenesis encoded in the genomes of eighteen Dothideomycetes fungi.</title>
        <authorList>
            <person name="Ohm R.A."/>
            <person name="Feau N."/>
            <person name="Henrissat B."/>
            <person name="Schoch C.L."/>
            <person name="Horwitz B.A."/>
            <person name="Barry K.W."/>
            <person name="Condon B.J."/>
            <person name="Copeland A.C."/>
            <person name="Dhillon B."/>
            <person name="Glaser F."/>
            <person name="Hesse C.N."/>
            <person name="Kosti I."/>
            <person name="LaButti K."/>
            <person name="Lindquist E.A."/>
            <person name="Lucas S."/>
            <person name="Salamov A.A."/>
            <person name="Bradshaw R.E."/>
            <person name="Ciuffetti L."/>
            <person name="Hamelin R.C."/>
            <person name="Kema G.H.J."/>
            <person name="Lawrence C."/>
            <person name="Scott J.A."/>
            <person name="Spatafora J.W."/>
            <person name="Turgeon B.G."/>
            <person name="de Wit P.J.G.M."/>
            <person name="Zhong S."/>
            <person name="Goodwin S.B."/>
            <person name="Grigoriev I.V."/>
        </authorList>
    </citation>
    <scope>NUCLEOTIDE SEQUENCE [LARGE SCALE GENOMIC DNA]</scope>
    <source>
        <strain evidence="2 3">CIRAD86</strain>
    </source>
</reference>
<dbReference type="PANTHER" id="PTHR24148:SF64">
    <property type="entry name" value="HETEROKARYON INCOMPATIBILITY DOMAIN-CONTAINING PROTEIN"/>
    <property type="match status" value="1"/>
</dbReference>
<dbReference type="HOGENOM" id="CLU_750320_0_0_1"/>
<dbReference type="OrthoDB" id="3647238at2759"/>
<accession>M3B7M9</accession>
<feature type="domain" description="Heterokaryon incompatibility" evidence="1">
    <location>
        <begin position="132"/>
        <end position="285"/>
    </location>
</feature>
<dbReference type="VEuPathDB" id="FungiDB:MYCFIDRAFT_171258"/>
<dbReference type="STRING" id="383855.M3B7M9"/>
<dbReference type="GeneID" id="19332603"/>
<evidence type="ECO:0000259" key="1">
    <source>
        <dbReference type="Pfam" id="PF06985"/>
    </source>
</evidence>
<gene>
    <name evidence="2" type="ORF">MYCFIDRAFT_171258</name>
</gene>
<protein>
    <recommendedName>
        <fullName evidence="1">Heterokaryon incompatibility domain-containing protein</fullName>
    </recommendedName>
</protein>
<evidence type="ECO:0000313" key="3">
    <source>
        <dbReference type="Proteomes" id="UP000016932"/>
    </source>
</evidence>
<dbReference type="Proteomes" id="UP000016932">
    <property type="component" value="Unassembled WGS sequence"/>
</dbReference>
<proteinExistence type="predicted"/>
<dbReference type="InterPro" id="IPR010730">
    <property type="entry name" value="HET"/>
</dbReference>
<dbReference type="KEGG" id="pfj:MYCFIDRAFT_171258"/>
<name>M3B7M9_PSEFD</name>